<dbReference type="GO" id="GO:0070573">
    <property type="term" value="F:metallodipeptidase activity"/>
    <property type="evidence" value="ECO:0007669"/>
    <property type="project" value="InterPro"/>
</dbReference>
<keyword evidence="1 2" id="KW-0224">Dipeptidase</keyword>
<gene>
    <name evidence="3" type="ORF">K491DRAFT_703789</name>
</gene>
<keyword evidence="2" id="KW-0482">Metalloprotease</keyword>
<dbReference type="GO" id="GO:0046872">
    <property type="term" value="F:metal ion binding"/>
    <property type="evidence" value="ECO:0007669"/>
    <property type="project" value="UniProtKB-UniRule"/>
</dbReference>
<dbReference type="EC" id="3.4.13.19" evidence="2"/>
<comment type="catalytic activity">
    <reaction evidence="2">
        <text>an L-aminoacyl-L-amino acid + H2O = 2 an L-alpha-amino acid</text>
        <dbReference type="Rhea" id="RHEA:48940"/>
        <dbReference type="ChEBI" id="CHEBI:15377"/>
        <dbReference type="ChEBI" id="CHEBI:59869"/>
        <dbReference type="ChEBI" id="CHEBI:77460"/>
        <dbReference type="EC" id="3.4.13.19"/>
    </reaction>
</comment>
<dbReference type="Proteomes" id="UP000799324">
    <property type="component" value="Unassembled WGS sequence"/>
</dbReference>
<accession>A0A6A6TD72</accession>
<evidence type="ECO:0000256" key="1">
    <source>
        <dbReference type="ARBA" id="ARBA00022997"/>
    </source>
</evidence>
<dbReference type="SUPFAM" id="SSF51556">
    <property type="entry name" value="Metallo-dependent hydrolases"/>
    <property type="match status" value="1"/>
</dbReference>
<dbReference type="PANTHER" id="PTHR10443:SF12">
    <property type="entry name" value="DIPEPTIDASE"/>
    <property type="match status" value="1"/>
</dbReference>
<comment type="similarity">
    <text evidence="2">Belongs to the metallo-dependent hydrolases superfamily. Peptidase M19 family.</text>
</comment>
<protein>
    <recommendedName>
        <fullName evidence="2">Dipeptidase</fullName>
        <ecNumber evidence="2">3.4.13.19</ecNumber>
    </recommendedName>
</protein>
<sequence length="383" mass="43320">MNTCLETAYNILCRVPLIDGHNDWANTIRGFYYNKIDARFDKDNNLVGHVDMKRFIEGHSGGVFLSAYVDCPKADDEFSDELHYEPLRDTLQQIDLIHRLVDTYANDLELAYKATDIQDIFGRKKIAVILSIEGLHQICNSSGVLRNYHRLGVRCATLAHSKNNRYAGSATSRTSSNRGLSDAGKDMVREMNRIGMMIDLSHVSEQTVLDTIDISLSPVVFTHSSCTAIHPHVRNVSDLVLHRLKENGGIMMVSLIPNLTCQEPTSATVSHVVDHIIHVGNLIGYDYVGLGSDYDGMPTTVTQLEDVSKFPNLVAELLRRSISPMEIEKIIGLNIIRVFDEVETRGRFIRQSDAFKVLEDCVKPLWKPELRDWCRLRWPDAQH</sequence>
<dbReference type="AlphaFoldDB" id="A0A6A6TD72"/>
<keyword evidence="2" id="KW-0479">Metal-binding</keyword>
<dbReference type="EMBL" id="MU004331">
    <property type="protein sequence ID" value="KAF2656938.1"/>
    <property type="molecule type" value="Genomic_DNA"/>
</dbReference>
<keyword evidence="4" id="KW-1185">Reference proteome</keyword>
<keyword evidence="2" id="KW-0862">Zinc</keyword>
<dbReference type="CDD" id="cd01301">
    <property type="entry name" value="rDP_like"/>
    <property type="match status" value="1"/>
</dbReference>
<keyword evidence="2" id="KW-0645">Protease</keyword>
<proteinExistence type="inferred from homology"/>
<reference evidence="3" key="1">
    <citation type="journal article" date="2020" name="Stud. Mycol.">
        <title>101 Dothideomycetes genomes: a test case for predicting lifestyles and emergence of pathogens.</title>
        <authorList>
            <person name="Haridas S."/>
            <person name="Albert R."/>
            <person name="Binder M."/>
            <person name="Bloem J."/>
            <person name="Labutti K."/>
            <person name="Salamov A."/>
            <person name="Andreopoulos B."/>
            <person name="Baker S."/>
            <person name="Barry K."/>
            <person name="Bills G."/>
            <person name="Bluhm B."/>
            <person name="Cannon C."/>
            <person name="Castanera R."/>
            <person name="Culley D."/>
            <person name="Daum C."/>
            <person name="Ezra D."/>
            <person name="Gonzalez J."/>
            <person name="Henrissat B."/>
            <person name="Kuo A."/>
            <person name="Liang C."/>
            <person name="Lipzen A."/>
            <person name="Lutzoni F."/>
            <person name="Magnuson J."/>
            <person name="Mondo S."/>
            <person name="Nolan M."/>
            <person name="Ohm R."/>
            <person name="Pangilinan J."/>
            <person name="Park H.-J."/>
            <person name="Ramirez L."/>
            <person name="Alfaro M."/>
            <person name="Sun H."/>
            <person name="Tritt A."/>
            <person name="Yoshinaga Y."/>
            <person name="Zwiers L.-H."/>
            <person name="Turgeon B."/>
            <person name="Goodwin S."/>
            <person name="Spatafora J."/>
            <person name="Crous P."/>
            <person name="Grigoriev I."/>
        </authorList>
    </citation>
    <scope>NUCLEOTIDE SEQUENCE</scope>
    <source>
        <strain evidence="3">CBS 122681</strain>
    </source>
</reference>
<keyword evidence="2" id="KW-0378">Hydrolase</keyword>
<dbReference type="PROSITE" id="PS51365">
    <property type="entry name" value="RENAL_DIPEPTIDASE_2"/>
    <property type="match status" value="1"/>
</dbReference>
<dbReference type="InterPro" id="IPR032466">
    <property type="entry name" value="Metal_Hydrolase"/>
</dbReference>
<evidence type="ECO:0000313" key="4">
    <source>
        <dbReference type="Proteomes" id="UP000799324"/>
    </source>
</evidence>
<dbReference type="Pfam" id="PF01244">
    <property type="entry name" value="Peptidase_M19"/>
    <property type="match status" value="1"/>
</dbReference>
<evidence type="ECO:0000313" key="3">
    <source>
        <dbReference type="EMBL" id="KAF2656938.1"/>
    </source>
</evidence>
<organism evidence="3 4">
    <name type="scientific">Lophiostoma macrostomum CBS 122681</name>
    <dbReference type="NCBI Taxonomy" id="1314788"/>
    <lineage>
        <taxon>Eukaryota</taxon>
        <taxon>Fungi</taxon>
        <taxon>Dikarya</taxon>
        <taxon>Ascomycota</taxon>
        <taxon>Pezizomycotina</taxon>
        <taxon>Dothideomycetes</taxon>
        <taxon>Pleosporomycetidae</taxon>
        <taxon>Pleosporales</taxon>
        <taxon>Lophiostomataceae</taxon>
        <taxon>Lophiostoma</taxon>
    </lineage>
</organism>
<comment type="cofactor">
    <cofactor evidence="2">
        <name>Zn(2+)</name>
        <dbReference type="ChEBI" id="CHEBI:29105"/>
    </cofactor>
</comment>
<dbReference type="OrthoDB" id="445695at2759"/>
<dbReference type="GO" id="GO:0006508">
    <property type="term" value="P:proteolysis"/>
    <property type="evidence" value="ECO:0007669"/>
    <property type="project" value="UniProtKB-KW"/>
</dbReference>
<dbReference type="Gene3D" id="3.20.20.140">
    <property type="entry name" value="Metal-dependent hydrolases"/>
    <property type="match status" value="1"/>
</dbReference>
<dbReference type="InterPro" id="IPR008257">
    <property type="entry name" value="Pept_M19"/>
</dbReference>
<evidence type="ECO:0000256" key="2">
    <source>
        <dbReference type="RuleBase" id="RU341113"/>
    </source>
</evidence>
<name>A0A6A6TD72_9PLEO</name>
<dbReference type="PANTHER" id="PTHR10443">
    <property type="entry name" value="MICROSOMAL DIPEPTIDASE"/>
    <property type="match status" value="1"/>
</dbReference>